<dbReference type="PANTHER" id="PTHR37302:SF1">
    <property type="entry name" value="PROTEIN DINB"/>
    <property type="match status" value="1"/>
</dbReference>
<dbReference type="PANTHER" id="PTHR37302">
    <property type="entry name" value="SLR1116 PROTEIN"/>
    <property type="match status" value="1"/>
</dbReference>
<dbReference type="InterPro" id="IPR034660">
    <property type="entry name" value="DinB/YfiT-like"/>
</dbReference>
<dbReference type="InterPro" id="IPR007837">
    <property type="entry name" value="DinB"/>
</dbReference>
<name>A0ABQ5XSC9_9GAMM</name>
<dbReference type="RefSeq" id="WP_284321991.1">
    <property type="nucleotide sequence ID" value="NZ_BSOB01000037.1"/>
</dbReference>
<reference evidence="4" key="1">
    <citation type="journal article" date="2019" name="Int. J. Syst. Evol. Microbiol.">
        <title>The Global Catalogue of Microorganisms (GCM) 10K type strain sequencing project: providing services to taxonomists for standard genome sequencing and annotation.</title>
        <authorList>
            <consortium name="The Broad Institute Genomics Platform"/>
            <consortium name="The Broad Institute Genome Sequencing Center for Infectious Disease"/>
            <person name="Wu L."/>
            <person name="Ma J."/>
        </authorList>
    </citation>
    <scope>NUCLEOTIDE SEQUENCE [LARGE SCALE GENOMIC DNA]</scope>
    <source>
        <strain evidence="4">NBRC 111980</strain>
    </source>
</reference>
<comment type="caution">
    <text evidence="3">The sequence shown here is derived from an EMBL/GenBank/DDBJ whole genome shotgun (WGS) entry which is preliminary data.</text>
</comment>
<proteinExistence type="inferred from homology"/>
<dbReference type="EMBL" id="BSOB01000037">
    <property type="protein sequence ID" value="GLQ94291.1"/>
    <property type="molecule type" value="Genomic_DNA"/>
</dbReference>
<dbReference type="SUPFAM" id="SSF109854">
    <property type="entry name" value="DinB/YfiT-like putative metalloenzymes"/>
    <property type="match status" value="1"/>
</dbReference>
<gene>
    <name evidence="3" type="ORF">GCM10007901_32420</name>
</gene>
<keyword evidence="4" id="KW-1185">Reference proteome</keyword>
<evidence type="ECO:0000313" key="3">
    <source>
        <dbReference type="EMBL" id="GLQ94291.1"/>
    </source>
</evidence>
<sequence>MSQSLHLHMLTRYRAWADQLLYQSLATIPEHALSAPQPIVFGNLLRTLHHVYCMDYVWKAHLEGVPHGLTSRNPDDCLGFDALRSAQAEINEWYVRYAGSLDEQACDETVRFTFIGGGEGEQRRGEILLHVVNHATYHRGHVAMMMYGLSVPPPTTDLPVFLRDSA</sequence>
<evidence type="ECO:0000256" key="1">
    <source>
        <dbReference type="ARBA" id="ARBA00008635"/>
    </source>
</evidence>
<accession>A0ABQ5XSC9</accession>
<evidence type="ECO:0000256" key="2">
    <source>
        <dbReference type="ARBA" id="ARBA00022723"/>
    </source>
</evidence>
<dbReference type="Proteomes" id="UP001156670">
    <property type="component" value="Unassembled WGS sequence"/>
</dbReference>
<comment type="similarity">
    <text evidence="1">Belongs to the DinB family.</text>
</comment>
<dbReference type="Gene3D" id="1.20.120.450">
    <property type="entry name" value="dinb family like domain"/>
    <property type="match status" value="1"/>
</dbReference>
<organism evidence="3 4">
    <name type="scientific">Dyella acidisoli</name>
    <dbReference type="NCBI Taxonomy" id="1867834"/>
    <lineage>
        <taxon>Bacteria</taxon>
        <taxon>Pseudomonadati</taxon>
        <taxon>Pseudomonadota</taxon>
        <taxon>Gammaproteobacteria</taxon>
        <taxon>Lysobacterales</taxon>
        <taxon>Rhodanobacteraceae</taxon>
        <taxon>Dyella</taxon>
    </lineage>
</organism>
<keyword evidence="2" id="KW-0479">Metal-binding</keyword>
<evidence type="ECO:0000313" key="4">
    <source>
        <dbReference type="Proteomes" id="UP001156670"/>
    </source>
</evidence>
<protein>
    <submittedName>
        <fullName evidence="3">DNA damage-inducible protein DinB</fullName>
    </submittedName>
</protein>
<dbReference type="Pfam" id="PF05163">
    <property type="entry name" value="DinB"/>
    <property type="match status" value="1"/>
</dbReference>